<evidence type="ECO:0000256" key="8">
    <source>
        <dbReference type="ARBA" id="ARBA00023303"/>
    </source>
</evidence>
<evidence type="ECO:0000259" key="11">
    <source>
        <dbReference type="Pfam" id="PF13515"/>
    </source>
</evidence>
<evidence type="ECO:0000256" key="2">
    <source>
        <dbReference type="ARBA" id="ARBA00007079"/>
    </source>
</evidence>
<comment type="similarity">
    <text evidence="2">Belongs to the aromatic acid exporter (TC 2.A.85) family.</text>
</comment>
<evidence type="ECO:0000256" key="1">
    <source>
        <dbReference type="ARBA" id="ARBA00004141"/>
    </source>
</evidence>
<dbReference type="STRING" id="4540.A0A3L6PEH3"/>
<name>A0A3L6PEH3_PANMI</name>
<feature type="region of interest" description="Disordered" evidence="9">
    <location>
        <begin position="450"/>
        <end position="469"/>
    </location>
</feature>
<organism evidence="12 13">
    <name type="scientific">Panicum miliaceum</name>
    <name type="common">Proso millet</name>
    <name type="synonym">Broomcorn millet</name>
    <dbReference type="NCBI Taxonomy" id="4540"/>
    <lineage>
        <taxon>Eukaryota</taxon>
        <taxon>Viridiplantae</taxon>
        <taxon>Streptophyta</taxon>
        <taxon>Embryophyta</taxon>
        <taxon>Tracheophyta</taxon>
        <taxon>Spermatophyta</taxon>
        <taxon>Magnoliopsida</taxon>
        <taxon>Liliopsida</taxon>
        <taxon>Poales</taxon>
        <taxon>Poaceae</taxon>
        <taxon>PACMAD clade</taxon>
        <taxon>Panicoideae</taxon>
        <taxon>Panicodae</taxon>
        <taxon>Paniceae</taxon>
        <taxon>Panicinae</taxon>
        <taxon>Panicum</taxon>
        <taxon>Panicum sect. Panicum</taxon>
    </lineage>
</organism>
<keyword evidence="5 10" id="KW-1133">Transmembrane helix</keyword>
<protein>
    <submittedName>
        <fullName evidence="12">Aluminum-activated malate transporter 12-like</fullName>
    </submittedName>
</protein>
<accession>A0A3L6PEH3</accession>
<keyword evidence="13" id="KW-1185">Reference proteome</keyword>
<dbReference type="InterPro" id="IPR049453">
    <property type="entry name" value="Memb_transporter_dom"/>
</dbReference>
<feature type="transmembrane region" description="Helical" evidence="10">
    <location>
        <begin position="127"/>
        <end position="144"/>
    </location>
</feature>
<evidence type="ECO:0000256" key="10">
    <source>
        <dbReference type="SAM" id="Phobius"/>
    </source>
</evidence>
<evidence type="ECO:0000256" key="6">
    <source>
        <dbReference type="ARBA" id="ARBA00023065"/>
    </source>
</evidence>
<feature type="transmembrane region" description="Helical" evidence="10">
    <location>
        <begin position="48"/>
        <end position="67"/>
    </location>
</feature>
<dbReference type="PANTHER" id="PTHR31086">
    <property type="entry name" value="ALUMINUM-ACTIVATED MALATE TRANSPORTER 10"/>
    <property type="match status" value="1"/>
</dbReference>
<keyword evidence="3" id="KW-0813">Transport</keyword>
<dbReference type="AlphaFoldDB" id="A0A3L6PEH3"/>
<evidence type="ECO:0000256" key="3">
    <source>
        <dbReference type="ARBA" id="ARBA00022448"/>
    </source>
</evidence>
<evidence type="ECO:0000313" key="13">
    <source>
        <dbReference type="Proteomes" id="UP000275267"/>
    </source>
</evidence>
<feature type="transmembrane region" description="Helical" evidence="10">
    <location>
        <begin position="216"/>
        <end position="237"/>
    </location>
</feature>
<keyword evidence="6" id="KW-0406">Ion transport</keyword>
<evidence type="ECO:0000256" key="4">
    <source>
        <dbReference type="ARBA" id="ARBA00022692"/>
    </source>
</evidence>
<evidence type="ECO:0000256" key="7">
    <source>
        <dbReference type="ARBA" id="ARBA00023136"/>
    </source>
</evidence>
<dbReference type="OrthoDB" id="68611at2759"/>
<feature type="transmembrane region" description="Helical" evidence="10">
    <location>
        <begin position="186"/>
        <end position="204"/>
    </location>
</feature>
<keyword evidence="7 10" id="KW-0472">Membrane</keyword>
<dbReference type="InterPro" id="IPR020966">
    <property type="entry name" value="ALMT"/>
</dbReference>
<dbReference type="Proteomes" id="UP000275267">
    <property type="component" value="Unassembled WGS sequence"/>
</dbReference>
<feature type="transmembrane region" description="Helical" evidence="10">
    <location>
        <begin position="104"/>
        <end position="121"/>
    </location>
</feature>
<keyword evidence="8" id="KW-0407">Ion channel</keyword>
<feature type="domain" description="Integral membrane bound transporter" evidence="11">
    <location>
        <begin position="76"/>
        <end position="140"/>
    </location>
</feature>
<dbReference type="GO" id="GO:0016020">
    <property type="term" value="C:membrane"/>
    <property type="evidence" value="ECO:0007669"/>
    <property type="project" value="UniProtKB-SubCell"/>
</dbReference>
<comment type="subcellular location">
    <subcellularLocation>
        <location evidence="1">Membrane</location>
        <topology evidence="1">Multi-pass membrane protein</topology>
    </subcellularLocation>
</comment>
<dbReference type="EMBL" id="PQIB02000018">
    <property type="protein sequence ID" value="RLM54644.1"/>
    <property type="molecule type" value="Genomic_DNA"/>
</dbReference>
<feature type="transmembrane region" description="Helical" evidence="10">
    <location>
        <begin position="156"/>
        <end position="174"/>
    </location>
</feature>
<feature type="transmembrane region" description="Helical" evidence="10">
    <location>
        <begin position="79"/>
        <end position="97"/>
    </location>
</feature>
<proteinExistence type="inferred from homology"/>
<dbReference type="Pfam" id="PF13515">
    <property type="entry name" value="FUSC_2"/>
    <property type="match status" value="1"/>
</dbReference>
<keyword evidence="4 10" id="KW-0812">Transmembrane</keyword>
<comment type="caution">
    <text evidence="12">The sequence shown here is derived from an EMBL/GenBank/DDBJ whole genome shotgun (WGS) entry which is preliminary data.</text>
</comment>
<reference evidence="13" key="1">
    <citation type="journal article" date="2019" name="Nat. Commun.">
        <title>The genome of broomcorn millet.</title>
        <authorList>
            <person name="Zou C."/>
            <person name="Miki D."/>
            <person name="Li D."/>
            <person name="Tang Q."/>
            <person name="Xiao L."/>
            <person name="Rajput S."/>
            <person name="Deng P."/>
            <person name="Jia W."/>
            <person name="Huang R."/>
            <person name="Zhang M."/>
            <person name="Sun Y."/>
            <person name="Hu J."/>
            <person name="Fu X."/>
            <person name="Schnable P.S."/>
            <person name="Li F."/>
            <person name="Zhang H."/>
            <person name="Feng B."/>
            <person name="Zhu X."/>
            <person name="Liu R."/>
            <person name="Schnable J.C."/>
            <person name="Zhu J.-K."/>
            <person name="Zhang H."/>
        </authorList>
    </citation>
    <scope>NUCLEOTIDE SEQUENCE [LARGE SCALE GENOMIC DNA]</scope>
</reference>
<evidence type="ECO:0000313" key="12">
    <source>
        <dbReference type="EMBL" id="RLM54644.1"/>
    </source>
</evidence>
<evidence type="ECO:0000256" key="9">
    <source>
        <dbReference type="SAM" id="MobiDB-lite"/>
    </source>
</evidence>
<sequence>MAMACALNSISKKSTLLMLTAPVKTIGRIPASWGRHAWSIGREDPRRAVHALKAGTALTLVSLLYILEPFFKGIGKNAMWAVMTVVVVLEFTAGATICKGLNRGLGTVLAGSLALLIELVAAGTGKVFRAFIVGASVFIIGLHLKSVVHGISNSTDDLYCSSLILFLGFAATYVRFFPTIKKSYDYGVLIFLLTFNLITVSSYRQNDVLPLTRDRLSTIAIGCAICLFMSLLVLPNWSGEDLHNSTVNKFEGLATSIEACVNEYFRDQDKDDNVLDKQEARASIQIGYRAVLDSKSNDETLAHYASWEPRHSMHCYSYPWQKYVKLGSVLRHFAYTVAALHGCLESEIQTPPSVRLLFRDPCTRVAREVVKVLQELAVSIRRHRRCAPDVLSDHLHEALQDLNSAIRSQPRLFLGSKRACAANKHMLMELNSGSHTAPRATLHSFKTDATALSGRKNTGAEQPPERNERGMLRPTLSKIAITSLEFSQALPFAAFASLLVEMVVRLELVIEEVKNLERAANFREFTGHDHLIIDLSSKEKTRNSNAAALNPVSAAAE</sequence>
<gene>
    <name evidence="12" type="ORF">C2845_PM10G18390</name>
</gene>
<evidence type="ECO:0000256" key="5">
    <source>
        <dbReference type="ARBA" id="ARBA00022989"/>
    </source>
</evidence>
<dbReference type="GO" id="GO:0015743">
    <property type="term" value="P:malate transport"/>
    <property type="evidence" value="ECO:0007669"/>
    <property type="project" value="InterPro"/>
</dbReference>
<dbReference type="Pfam" id="PF11744">
    <property type="entry name" value="ALMT"/>
    <property type="match status" value="1"/>
</dbReference>
<dbReference type="GO" id="GO:0034220">
    <property type="term" value="P:monoatomic ion transmembrane transport"/>
    <property type="evidence" value="ECO:0007669"/>
    <property type="project" value="UniProtKB-KW"/>
</dbReference>